<keyword evidence="4" id="KW-1185">Reference proteome</keyword>
<comment type="caution">
    <text evidence="3">The sequence shown here is derived from an EMBL/GenBank/DDBJ whole genome shotgun (WGS) entry which is preliminary data.</text>
</comment>
<dbReference type="Pfam" id="PF05573">
    <property type="entry name" value="NosL"/>
    <property type="match status" value="1"/>
</dbReference>
<feature type="region of interest" description="Disordered" evidence="1">
    <location>
        <begin position="180"/>
        <end position="222"/>
    </location>
</feature>
<dbReference type="PANTHER" id="PTHR41247:SF1">
    <property type="entry name" value="HTH-TYPE TRANSCRIPTIONAL REPRESSOR YCNK"/>
    <property type="match status" value="1"/>
</dbReference>
<gene>
    <name evidence="3" type="ORF">AAEO50_05430</name>
</gene>
<organism evidence="3 4">
    <name type="scientific">Rossellomorea oryzaecorticis</name>
    <dbReference type="NCBI Taxonomy" id="1396505"/>
    <lineage>
        <taxon>Bacteria</taxon>
        <taxon>Bacillati</taxon>
        <taxon>Bacillota</taxon>
        <taxon>Bacilli</taxon>
        <taxon>Bacillales</taxon>
        <taxon>Bacillaceae</taxon>
        <taxon>Rossellomorea</taxon>
    </lineage>
</organism>
<accession>A0ABU9K9X2</accession>
<evidence type="ECO:0000313" key="3">
    <source>
        <dbReference type="EMBL" id="MEL3971718.1"/>
    </source>
</evidence>
<dbReference type="Proteomes" id="UP001389717">
    <property type="component" value="Unassembled WGS sequence"/>
</dbReference>
<dbReference type="EMBL" id="JBBYAF010000007">
    <property type="protein sequence ID" value="MEL3971718.1"/>
    <property type="molecule type" value="Genomic_DNA"/>
</dbReference>
<feature type="compositionally biased region" description="Basic and acidic residues" evidence="1">
    <location>
        <begin position="29"/>
        <end position="49"/>
    </location>
</feature>
<protein>
    <submittedName>
        <fullName evidence="3">Nitrous oxide reductase accessory protein NosL</fullName>
    </submittedName>
</protein>
<feature type="signal peptide" evidence="2">
    <location>
        <begin position="1"/>
        <end position="19"/>
    </location>
</feature>
<dbReference type="PANTHER" id="PTHR41247">
    <property type="entry name" value="HTH-TYPE TRANSCRIPTIONAL REPRESSOR YCNK"/>
    <property type="match status" value="1"/>
</dbReference>
<dbReference type="RefSeq" id="WP_341981284.1">
    <property type="nucleotide sequence ID" value="NZ_JBBYAF010000007.1"/>
</dbReference>
<dbReference type="InterPro" id="IPR008719">
    <property type="entry name" value="N2O_reductase_NosL"/>
</dbReference>
<dbReference type="SUPFAM" id="SSF160387">
    <property type="entry name" value="NosL/MerB-like"/>
    <property type="match status" value="1"/>
</dbReference>
<name>A0ABU9K9X2_9BACI</name>
<keyword evidence="2" id="KW-0732">Signal</keyword>
<evidence type="ECO:0000313" key="4">
    <source>
        <dbReference type="Proteomes" id="UP001389717"/>
    </source>
</evidence>
<evidence type="ECO:0000256" key="2">
    <source>
        <dbReference type="SAM" id="SignalP"/>
    </source>
</evidence>
<evidence type="ECO:0000256" key="1">
    <source>
        <dbReference type="SAM" id="MobiDB-lite"/>
    </source>
</evidence>
<dbReference type="PROSITE" id="PS51257">
    <property type="entry name" value="PROKAR_LIPOPROTEIN"/>
    <property type="match status" value="1"/>
</dbReference>
<feature type="chain" id="PRO_5045294531" evidence="2">
    <location>
        <begin position="20"/>
        <end position="222"/>
    </location>
</feature>
<proteinExistence type="predicted"/>
<reference evidence="3 4" key="1">
    <citation type="submission" date="2024-04" db="EMBL/GenBank/DDBJ databases">
        <title>Bacillus oryzaecorticis sp. nov., a moderately halophilic bacterium isolated from rice husks.</title>
        <authorList>
            <person name="Zhu H.-S."/>
        </authorList>
    </citation>
    <scope>NUCLEOTIDE SEQUENCE [LARGE SCALE GENOMIC DNA]</scope>
    <source>
        <strain evidence="3 4">ZC255</strain>
    </source>
</reference>
<sequence length="222" mass="24714">MKKLLMAIIVLLFIFVVSACGSAGTGPVESKEKETGQQHEAKKDADGKLAEPGDDTVCAYCNMKVHTSDSDFGVFSAQAVKEDGSNVFFDDIGCMLNQERVDETVYAEKYVRDYETEEWIPLDDAHIVKAEIKTPMNYGYAFFAKKEEAEAFIGEQDDKASFAALDTIDEVASHRHMKKMERMKDGEGHHEMKKGESMEGESHHGEDDGSHGHDESDSNHSH</sequence>
<feature type="region of interest" description="Disordered" evidence="1">
    <location>
        <begin position="26"/>
        <end position="49"/>
    </location>
</feature>